<dbReference type="Gene3D" id="1.10.287.470">
    <property type="entry name" value="Helix hairpin bin"/>
    <property type="match status" value="1"/>
</dbReference>
<feature type="coiled-coil region" evidence="2">
    <location>
        <begin position="122"/>
        <end position="149"/>
    </location>
</feature>
<evidence type="ECO:0000256" key="1">
    <source>
        <dbReference type="ARBA" id="ARBA00009477"/>
    </source>
</evidence>
<dbReference type="PANTHER" id="PTHR30469">
    <property type="entry name" value="MULTIDRUG RESISTANCE PROTEIN MDTA"/>
    <property type="match status" value="1"/>
</dbReference>
<feature type="domain" description="Multidrug resistance protein MdtA-like barrel-sandwich hybrid" evidence="5">
    <location>
        <begin position="54"/>
        <end position="173"/>
    </location>
</feature>
<comment type="similarity">
    <text evidence="1">Belongs to the membrane fusion protein (MFP) (TC 8.A.1) family.</text>
</comment>
<feature type="signal peptide" evidence="4">
    <location>
        <begin position="1"/>
        <end position="31"/>
    </location>
</feature>
<evidence type="ECO:0000313" key="6">
    <source>
        <dbReference type="EMBL" id="KAA1057723.1"/>
    </source>
</evidence>
<protein>
    <recommendedName>
        <fullName evidence="5">Multidrug resistance protein MdtA-like barrel-sandwich hybrid domain-containing protein</fullName>
    </recommendedName>
</protein>
<dbReference type="Proteomes" id="UP000325333">
    <property type="component" value="Unassembled WGS sequence"/>
</dbReference>
<dbReference type="NCBIfam" id="TIGR01730">
    <property type="entry name" value="RND_mfp"/>
    <property type="match status" value="1"/>
</dbReference>
<keyword evidence="2" id="KW-0175">Coiled coil</keyword>
<dbReference type="GO" id="GO:1990281">
    <property type="term" value="C:efflux pump complex"/>
    <property type="evidence" value="ECO:0007669"/>
    <property type="project" value="TreeGrafter"/>
</dbReference>
<evidence type="ECO:0000259" key="5">
    <source>
        <dbReference type="Pfam" id="PF25917"/>
    </source>
</evidence>
<accession>A0A5B0L191</accession>
<dbReference type="SUPFAM" id="SSF111369">
    <property type="entry name" value="HlyD-like secretion proteins"/>
    <property type="match status" value="1"/>
</dbReference>
<name>A0A5B0L191_9PROT</name>
<dbReference type="InterPro" id="IPR058625">
    <property type="entry name" value="MdtA-like_BSH"/>
</dbReference>
<dbReference type="Pfam" id="PF25917">
    <property type="entry name" value="BSH_RND"/>
    <property type="match status" value="1"/>
</dbReference>
<dbReference type="GO" id="GO:0015562">
    <property type="term" value="F:efflux transmembrane transporter activity"/>
    <property type="evidence" value="ECO:0007669"/>
    <property type="project" value="TreeGrafter"/>
</dbReference>
<dbReference type="PANTHER" id="PTHR30469:SF15">
    <property type="entry name" value="HLYD FAMILY OF SECRETION PROTEINS"/>
    <property type="match status" value="1"/>
</dbReference>
<reference evidence="6 7" key="1">
    <citation type="submission" date="2019-07" db="EMBL/GenBank/DDBJ databases">
        <title>Genome sequencing of the stress-tolerant strain Azospirillum brasilense Az19.</title>
        <authorList>
            <person name="Maroniche G.A."/>
            <person name="Garcia J.E."/>
            <person name="Pagnussat L."/>
            <person name="Amenta M."/>
            <person name="Creus C.M."/>
        </authorList>
    </citation>
    <scope>NUCLEOTIDE SEQUENCE [LARGE SCALE GENOMIC DNA]</scope>
    <source>
        <strain evidence="6 7">Az19</strain>
    </source>
</reference>
<dbReference type="Gene3D" id="2.40.50.100">
    <property type="match status" value="1"/>
</dbReference>
<organism evidence="6 7">
    <name type="scientific">Azospirillum argentinense</name>
    <dbReference type="NCBI Taxonomy" id="2970906"/>
    <lineage>
        <taxon>Bacteria</taxon>
        <taxon>Pseudomonadati</taxon>
        <taxon>Pseudomonadota</taxon>
        <taxon>Alphaproteobacteria</taxon>
        <taxon>Rhodospirillales</taxon>
        <taxon>Azospirillaceae</taxon>
        <taxon>Azospirillum</taxon>
    </lineage>
</organism>
<dbReference type="EMBL" id="VEWN01000002">
    <property type="protein sequence ID" value="KAA1057723.1"/>
    <property type="molecule type" value="Genomic_DNA"/>
</dbReference>
<dbReference type="AlphaFoldDB" id="A0A5B0L191"/>
<feature type="chain" id="PRO_5022666062" description="Multidrug resistance protein MdtA-like barrel-sandwich hybrid domain-containing protein" evidence="4">
    <location>
        <begin position="32"/>
        <end position="268"/>
    </location>
</feature>
<sequence>MQKISAMMCRFRPSRFLAALSIALLPLPLAAADPAPAPEGGVRALIEARQHAVLSSEIAGRIGRMTVEAGQSFKAGQTLVAFDCSLYQATVDAARANLRAAEVTVRQNRRLEQLKSIGGAEVEMAEVKAEAARADLRKAEIEVRRCDVKAPFDGKVVEQRIREHESVPAGTALLEILSDRDLRVDLIVPSSWLVWLKPGQRFELRIDETGEALDGEVTLTGARVDPVSQSLKVTGKLQADKQGNAPNLVAGMSGTARFTPSEEAKGAR</sequence>
<proteinExistence type="inferred from homology"/>
<gene>
    <name evidence="6" type="ORF">FH063_001891</name>
</gene>
<dbReference type="InterPro" id="IPR006143">
    <property type="entry name" value="RND_pump_MFP"/>
</dbReference>
<keyword evidence="4" id="KW-0732">Signal</keyword>
<evidence type="ECO:0000256" key="3">
    <source>
        <dbReference type="SAM" id="MobiDB-lite"/>
    </source>
</evidence>
<dbReference type="Gene3D" id="2.40.30.170">
    <property type="match status" value="1"/>
</dbReference>
<evidence type="ECO:0000256" key="4">
    <source>
        <dbReference type="SAM" id="SignalP"/>
    </source>
</evidence>
<feature type="region of interest" description="Disordered" evidence="3">
    <location>
        <begin position="242"/>
        <end position="268"/>
    </location>
</feature>
<evidence type="ECO:0000313" key="7">
    <source>
        <dbReference type="Proteomes" id="UP000325333"/>
    </source>
</evidence>
<evidence type="ECO:0000256" key="2">
    <source>
        <dbReference type="SAM" id="Coils"/>
    </source>
</evidence>
<comment type="caution">
    <text evidence="6">The sequence shown here is derived from an EMBL/GenBank/DDBJ whole genome shotgun (WGS) entry which is preliminary data.</text>
</comment>